<dbReference type="PANTHER" id="PTHR47894">
    <property type="entry name" value="HTH-TYPE TRANSCRIPTIONAL REGULATOR GADX"/>
    <property type="match status" value="1"/>
</dbReference>
<evidence type="ECO:0000256" key="4">
    <source>
        <dbReference type="SAM" id="MobiDB-lite"/>
    </source>
</evidence>
<dbReference type="GO" id="GO:0000976">
    <property type="term" value="F:transcription cis-regulatory region binding"/>
    <property type="evidence" value="ECO:0007669"/>
    <property type="project" value="TreeGrafter"/>
</dbReference>
<dbReference type="EMBL" id="ONZG01000010">
    <property type="protein sequence ID" value="SPJ30221.1"/>
    <property type="molecule type" value="Genomic_DNA"/>
</dbReference>
<sequence>MSDSEFSAFLLAGVLNVCDSDGVSAEDVLAAGGVTPHSLQVPGATVLRSKAVAVFDALSAVSHRPDAAFRAGLYLPIERSSELVQLFRSAPDLLALVAPLNAALGSVCGGLIGVSFRKDYARLGFGFPSWNIKLEEPFQEAAAGAVVCALRTRFGPNWRPVRVLMGHRRLKPEISTFEGIQLVFGTPDNAVILRAEEAKSEPRLSTSTGQVSKQPEPRQPRAGDVEFANEARRVVHGRLLLRLGAELEDVSKVFGISGRTLKRRLSEEETSLSSIVEGIRLAEAERLLIESSLPVTEISGALGYAHLPSFTRAFKRVTGRSPFDFRHESQSPQG</sequence>
<dbReference type="Gene3D" id="1.10.10.60">
    <property type="entry name" value="Homeodomain-like"/>
    <property type="match status" value="1"/>
</dbReference>
<dbReference type="PANTHER" id="PTHR47894:SF4">
    <property type="entry name" value="HTH-TYPE TRANSCRIPTIONAL REGULATOR GADX"/>
    <property type="match status" value="1"/>
</dbReference>
<dbReference type="Pfam" id="PF12625">
    <property type="entry name" value="Arabinose_bd"/>
    <property type="match status" value="1"/>
</dbReference>
<feature type="domain" description="HTH araC/xylS-type" evidence="5">
    <location>
        <begin position="229"/>
        <end position="328"/>
    </location>
</feature>
<dbReference type="InterPro" id="IPR009057">
    <property type="entry name" value="Homeodomain-like_sf"/>
</dbReference>
<dbReference type="InterPro" id="IPR032687">
    <property type="entry name" value="AraC-type_N"/>
</dbReference>
<organism evidence="6 7">
    <name type="scientific">Falsiruegeria mediterranea M17</name>
    <dbReference type="NCBI Taxonomy" id="1200281"/>
    <lineage>
        <taxon>Bacteria</taxon>
        <taxon>Pseudomonadati</taxon>
        <taxon>Pseudomonadota</taxon>
        <taxon>Alphaproteobacteria</taxon>
        <taxon>Rhodobacterales</taxon>
        <taxon>Roseobacteraceae</taxon>
        <taxon>Falsiruegeria</taxon>
    </lineage>
</organism>
<gene>
    <name evidence="6" type="primary">cfaD</name>
    <name evidence="6" type="ORF">TRM7615_03752</name>
</gene>
<evidence type="ECO:0000313" key="6">
    <source>
        <dbReference type="EMBL" id="SPJ30221.1"/>
    </source>
</evidence>
<evidence type="ECO:0000256" key="2">
    <source>
        <dbReference type="ARBA" id="ARBA00023125"/>
    </source>
</evidence>
<reference evidence="7" key="1">
    <citation type="submission" date="2018-03" db="EMBL/GenBank/DDBJ databases">
        <authorList>
            <person name="Rodrigo-Torres L."/>
            <person name="Arahal R. D."/>
            <person name="Lucena T."/>
        </authorList>
    </citation>
    <scope>NUCLEOTIDE SEQUENCE [LARGE SCALE GENOMIC DNA]</scope>
    <source>
        <strain evidence="7">CECT 7615</strain>
    </source>
</reference>
<keyword evidence="7" id="KW-1185">Reference proteome</keyword>
<dbReference type="SUPFAM" id="SSF46689">
    <property type="entry name" value="Homeodomain-like"/>
    <property type="match status" value="1"/>
</dbReference>
<name>A0A2R8CCV6_9RHOB</name>
<evidence type="ECO:0000256" key="1">
    <source>
        <dbReference type="ARBA" id="ARBA00023015"/>
    </source>
</evidence>
<keyword evidence="1" id="KW-0805">Transcription regulation</keyword>
<feature type="compositionally biased region" description="Polar residues" evidence="4">
    <location>
        <begin position="203"/>
        <end position="213"/>
    </location>
</feature>
<evidence type="ECO:0000256" key="3">
    <source>
        <dbReference type="ARBA" id="ARBA00023163"/>
    </source>
</evidence>
<evidence type="ECO:0000313" key="7">
    <source>
        <dbReference type="Proteomes" id="UP000244898"/>
    </source>
</evidence>
<keyword evidence="2" id="KW-0238">DNA-binding</keyword>
<dbReference type="PROSITE" id="PS01124">
    <property type="entry name" value="HTH_ARAC_FAMILY_2"/>
    <property type="match status" value="1"/>
</dbReference>
<dbReference type="GO" id="GO:0005829">
    <property type="term" value="C:cytosol"/>
    <property type="evidence" value="ECO:0007669"/>
    <property type="project" value="TreeGrafter"/>
</dbReference>
<evidence type="ECO:0000259" key="5">
    <source>
        <dbReference type="PROSITE" id="PS01124"/>
    </source>
</evidence>
<protein>
    <submittedName>
        <fullName evidence="6">CFA/I fimbrial subunit D</fullName>
    </submittedName>
</protein>
<dbReference type="Pfam" id="PF12833">
    <property type="entry name" value="HTH_18"/>
    <property type="match status" value="1"/>
</dbReference>
<feature type="region of interest" description="Disordered" evidence="4">
    <location>
        <begin position="197"/>
        <end position="224"/>
    </location>
</feature>
<proteinExistence type="predicted"/>
<dbReference type="SMART" id="SM00342">
    <property type="entry name" value="HTH_ARAC"/>
    <property type="match status" value="1"/>
</dbReference>
<dbReference type="RefSeq" id="WP_165821475.1">
    <property type="nucleotide sequence ID" value="NZ_ONZG01000010.1"/>
</dbReference>
<dbReference type="AlphaFoldDB" id="A0A2R8CCV6"/>
<dbReference type="Proteomes" id="UP000244898">
    <property type="component" value="Unassembled WGS sequence"/>
</dbReference>
<feature type="compositionally biased region" description="Basic and acidic residues" evidence="4">
    <location>
        <begin position="215"/>
        <end position="224"/>
    </location>
</feature>
<dbReference type="GO" id="GO:0003700">
    <property type="term" value="F:DNA-binding transcription factor activity"/>
    <property type="evidence" value="ECO:0007669"/>
    <property type="project" value="InterPro"/>
</dbReference>
<keyword evidence="3" id="KW-0804">Transcription</keyword>
<dbReference type="InterPro" id="IPR018060">
    <property type="entry name" value="HTH_AraC"/>
</dbReference>
<accession>A0A2R8CCV6</accession>